<dbReference type="InterPro" id="IPR005149">
    <property type="entry name" value="Tscrpt_reg_PadR_N"/>
</dbReference>
<dbReference type="PANTHER" id="PTHR33169:SF14">
    <property type="entry name" value="TRANSCRIPTIONAL REGULATOR RV3488"/>
    <property type="match status" value="1"/>
</dbReference>
<dbReference type="InterPro" id="IPR052509">
    <property type="entry name" value="Metal_resp_DNA-bind_regulator"/>
</dbReference>
<proteinExistence type="predicted"/>
<dbReference type="STRING" id="416016.SAMN05443547_0752"/>
<sequence>MHKKIMHIFVIQFRLMKNSQLYKGSLNTIIMKLLEEQGRMYGYEITQKVKEITKGELNITEGALYPALHKLEAEGLLDVEVEKVDNRLRKYYKLTEKGTTETVNRLAELEEFIKNMQTIVNPKLSY</sequence>
<evidence type="ECO:0000313" key="3">
    <source>
        <dbReference type="Proteomes" id="UP000184611"/>
    </source>
</evidence>
<gene>
    <name evidence="2" type="ORF">SAMN05443547_0752</name>
</gene>
<dbReference type="AlphaFoldDB" id="A0A1M7ZUF3"/>
<dbReference type="Gene3D" id="1.10.10.10">
    <property type="entry name" value="Winged helix-like DNA-binding domain superfamily/Winged helix DNA-binding domain"/>
    <property type="match status" value="1"/>
</dbReference>
<dbReference type="InterPro" id="IPR036390">
    <property type="entry name" value="WH_DNA-bd_sf"/>
</dbReference>
<feature type="domain" description="Transcription regulator PadR N-terminal" evidence="1">
    <location>
        <begin position="30"/>
        <end position="101"/>
    </location>
</feature>
<dbReference type="PANTHER" id="PTHR33169">
    <property type="entry name" value="PADR-FAMILY TRANSCRIPTIONAL REGULATOR"/>
    <property type="match status" value="1"/>
</dbReference>
<dbReference type="SUPFAM" id="SSF46785">
    <property type="entry name" value="Winged helix' DNA-binding domain"/>
    <property type="match status" value="1"/>
</dbReference>
<keyword evidence="3" id="KW-1185">Reference proteome</keyword>
<organism evidence="2 3">
    <name type="scientific">Flavobacterium cucumis</name>
    <dbReference type="NCBI Taxonomy" id="416016"/>
    <lineage>
        <taxon>Bacteria</taxon>
        <taxon>Pseudomonadati</taxon>
        <taxon>Bacteroidota</taxon>
        <taxon>Flavobacteriia</taxon>
        <taxon>Flavobacteriales</taxon>
        <taxon>Flavobacteriaceae</taxon>
        <taxon>Flavobacterium</taxon>
    </lineage>
</organism>
<evidence type="ECO:0000259" key="1">
    <source>
        <dbReference type="Pfam" id="PF03551"/>
    </source>
</evidence>
<name>A0A1M7ZUF3_9FLAO</name>
<evidence type="ECO:0000313" key="2">
    <source>
        <dbReference type="EMBL" id="SHO72420.1"/>
    </source>
</evidence>
<dbReference type="Pfam" id="PF03551">
    <property type="entry name" value="PadR"/>
    <property type="match status" value="1"/>
</dbReference>
<accession>A0A1M7ZUF3</accession>
<dbReference type="Proteomes" id="UP000184611">
    <property type="component" value="Unassembled WGS sequence"/>
</dbReference>
<protein>
    <submittedName>
        <fullName evidence="2">Transcriptional regulator, PadR family</fullName>
    </submittedName>
</protein>
<dbReference type="EMBL" id="FRYK01000001">
    <property type="protein sequence ID" value="SHO72420.1"/>
    <property type="molecule type" value="Genomic_DNA"/>
</dbReference>
<dbReference type="InterPro" id="IPR036388">
    <property type="entry name" value="WH-like_DNA-bd_sf"/>
</dbReference>
<reference evidence="3" key="1">
    <citation type="submission" date="2016-12" db="EMBL/GenBank/DDBJ databases">
        <authorList>
            <person name="Varghese N."/>
            <person name="Submissions S."/>
        </authorList>
    </citation>
    <scope>NUCLEOTIDE SEQUENCE [LARGE SCALE GENOMIC DNA]</scope>
    <source>
        <strain evidence="3">DSM 18830</strain>
    </source>
</reference>